<dbReference type="InterPro" id="IPR038222">
    <property type="entry name" value="DHHA2_dom_sf"/>
</dbReference>
<dbReference type="Gene3D" id="3.10.310.20">
    <property type="entry name" value="DHHA2 domain"/>
    <property type="match status" value="1"/>
</dbReference>
<dbReference type="Pfam" id="PF01368">
    <property type="entry name" value="DHH"/>
    <property type="match status" value="1"/>
</dbReference>
<dbReference type="PROSITE" id="PS51371">
    <property type="entry name" value="CBS"/>
    <property type="match status" value="1"/>
</dbReference>
<dbReference type="RefSeq" id="WP_024268609.1">
    <property type="nucleotide sequence ID" value="NC_023035.1"/>
</dbReference>
<dbReference type="Proteomes" id="UP000018680">
    <property type="component" value="Chromosome"/>
</dbReference>
<dbReference type="GO" id="GO:0046872">
    <property type="term" value="F:metal ion binding"/>
    <property type="evidence" value="ECO:0007669"/>
    <property type="project" value="UniProtKB-KW"/>
</dbReference>
<dbReference type="EMBL" id="CP006939">
    <property type="protein sequence ID" value="AHC15705.1"/>
    <property type="molecule type" value="Genomic_DNA"/>
</dbReference>
<evidence type="ECO:0000256" key="5">
    <source>
        <dbReference type="ARBA" id="ARBA00022801"/>
    </source>
</evidence>
<dbReference type="InterPro" id="IPR000644">
    <property type="entry name" value="CBS_dom"/>
</dbReference>
<sequence length="544" mass="61212">MKTIYVSGHKNPDMDCTVASHAYAYLKNQIDPDNTYIPIRCGALNDQTKAAFKKADCPSPALYRELIPTVGDIARKDYISLPSNAPILDALELLYTRNISFIPVFNFDGFDGTVSINEVSAYLVRQSSTGRPVYSFSSENIPEVLPGQFIVRGTGATFDAPIMTGAMPFDIYLKRMKRLEQKPILVVGNRRKILEHAVNNQLPAIIITGVEDSAELDTDFSSFQGSVYLSGTDSAESIRLLRLSVPVHTIVNRNQPRVGKDESFEDVKRQLMSSEFRGLPVFDDEEFYGIVTRRRFIEKPVKDLILVDHNEIHQSVPGAKEANIVEIIDHHRFGAEKTNTPIYIASKPVGSSSTIVYQHFRMNFEDIPRHIAILLQSGIISDTVYLKSPTTTEEDVRALKELSILSGLDSETYATEMFSQLKALKERNPKDVVLGDFKTYHQFNKDVGIGQVEVMNLEEASEMISNFHEALKAVSRDKQLDWTMLLITDVMKEHSVLVSSGYTPAEKKLIYSSMDEHSFDLPHILSRKKQLLPEVLRVLEEISS</sequence>
<comment type="catalytic activity">
    <reaction evidence="8">
        <text>diphosphate + H2O = 2 phosphate + H(+)</text>
        <dbReference type="Rhea" id="RHEA:24576"/>
        <dbReference type="ChEBI" id="CHEBI:15377"/>
        <dbReference type="ChEBI" id="CHEBI:15378"/>
        <dbReference type="ChEBI" id="CHEBI:33019"/>
        <dbReference type="ChEBI" id="CHEBI:43474"/>
        <dbReference type="EC" id="3.6.1.1"/>
    </reaction>
</comment>
<proteinExistence type="predicted"/>
<keyword evidence="12" id="KW-1185">Reference proteome</keyword>
<keyword evidence="6" id="KW-0464">Manganese</keyword>
<dbReference type="HOGENOM" id="CLU_025243_1_0_12"/>
<dbReference type="Gene3D" id="3.40.1390.20">
    <property type="entry name" value="HprK N-terminal domain-like"/>
    <property type="match status" value="1"/>
</dbReference>
<organism evidence="11 12">
    <name type="scientific">Salinispira pacifica</name>
    <dbReference type="NCBI Taxonomy" id="1307761"/>
    <lineage>
        <taxon>Bacteria</taxon>
        <taxon>Pseudomonadati</taxon>
        <taxon>Spirochaetota</taxon>
        <taxon>Spirochaetia</taxon>
        <taxon>Spirochaetales</taxon>
        <taxon>Spirochaetaceae</taxon>
        <taxon>Salinispira</taxon>
    </lineage>
</organism>
<dbReference type="InterPro" id="IPR038763">
    <property type="entry name" value="DHH_sf"/>
</dbReference>
<dbReference type="KEGG" id="slr:L21SP2_2352"/>
<dbReference type="SUPFAM" id="SSF64182">
    <property type="entry name" value="DHH phosphoesterases"/>
    <property type="match status" value="1"/>
</dbReference>
<dbReference type="InterPro" id="IPR046342">
    <property type="entry name" value="CBS_dom_sf"/>
</dbReference>
<gene>
    <name evidence="11" type="ORF">L21SP2_2352</name>
</gene>
<comment type="cofactor">
    <cofactor evidence="1">
        <name>Mn(2+)</name>
        <dbReference type="ChEBI" id="CHEBI:29035"/>
    </cofactor>
</comment>
<dbReference type="PANTHER" id="PTHR12112">
    <property type="entry name" value="BNIP - RELATED"/>
    <property type="match status" value="1"/>
</dbReference>
<dbReference type="Pfam" id="PF02833">
    <property type="entry name" value="DHHA2"/>
    <property type="match status" value="1"/>
</dbReference>
<keyword evidence="4" id="KW-0479">Metal-binding</keyword>
<dbReference type="GO" id="GO:0005737">
    <property type="term" value="C:cytoplasm"/>
    <property type="evidence" value="ECO:0007669"/>
    <property type="project" value="InterPro"/>
</dbReference>
<evidence type="ECO:0000256" key="6">
    <source>
        <dbReference type="ARBA" id="ARBA00023211"/>
    </source>
</evidence>
<keyword evidence="5 11" id="KW-0378">Hydrolase</keyword>
<reference evidence="11 12" key="1">
    <citation type="journal article" date="2015" name="Stand. Genomic Sci.">
        <title>Complete genome sequence and description of Salinispira pacifica gen. nov., sp. nov., a novel spirochaete isolated form a hypersaline microbial mat.</title>
        <authorList>
            <person name="Ben Hania W."/>
            <person name="Joseph M."/>
            <person name="Schumann P."/>
            <person name="Bunk B."/>
            <person name="Fiebig A."/>
            <person name="Sproer C."/>
            <person name="Klenk H.P."/>
            <person name="Fardeau M.L."/>
            <person name="Spring S."/>
        </authorList>
    </citation>
    <scope>NUCLEOTIDE SEQUENCE [LARGE SCALE GENOMIC DNA]</scope>
    <source>
        <strain evidence="11 12">L21-RPul-D2</strain>
    </source>
</reference>
<dbReference type="eggNOG" id="COG1227">
    <property type="taxonomic scope" value="Bacteria"/>
</dbReference>
<dbReference type="EC" id="3.6.1.1" evidence="3"/>
<feature type="domain" description="CBS" evidence="10">
    <location>
        <begin position="251"/>
        <end position="306"/>
    </location>
</feature>
<dbReference type="AlphaFoldDB" id="V5WJ94"/>
<accession>V5WJ94</accession>
<dbReference type="InterPro" id="IPR004097">
    <property type="entry name" value="DHHA2"/>
</dbReference>
<protein>
    <recommendedName>
        <fullName evidence="3">inorganic diphosphatase</fullName>
        <ecNumber evidence="3">3.6.1.1</ecNumber>
    </recommendedName>
    <alternativeName>
        <fullName evidence="7">Pyrophosphate phospho-hydrolase</fullName>
    </alternativeName>
</protein>
<dbReference type="InterPro" id="IPR028979">
    <property type="entry name" value="Ser_kin/Pase_Hpr-like_N_sf"/>
</dbReference>
<comment type="subunit">
    <text evidence="2">Homohexamer.</text>
</comment>
<name>V5WJ94_9SPIO</name>
<dbReference type="OrthoDB" id="9766150at2"/>
<dbReference type="NCBIfam" id="NF011443">
    <property type="entry name" value="PRK14869.1-5"/>
    <property type="match status" value="1"/>
</dbReference>
<evidence type="ECO:0000256" key="2">
    <source>
        <dbReference type="ARBA" id="ARBA00011643"/>
    </source>
</evidence>
<evidence type="ECO:0000259" key="10">
    <source>
        <dbReference type="PROSITE" id="PS51371"/>
    </source>
</evidence>
<dbReference type="PATRIC" id="fig|1307761.3.peg.2344"/>
<evidence type="ECO:0000256" key="9">
    <source>
        <dbReference type="PROSITE-ProRule" id="PRU00703"/>
    </source>
</evidence>
<dbReference type="GO" id="GO:0004427">
    <property type="term" value="F:inorganic diphosphate phosphatase activity"/>
    <property type="evidence" value="ECO:0007669"/>
    <property type="project" value="UniProtKB-EC"/>
</dbReference>
<keyword evidence="9" id="KW-0129">CBS domain</keyword>
<evidence type="ECO:0000256" key="8">
    <source>
        <dbReference type="ARBA" id="ARBA00047820"/>
    </source>
</evidence>
<dbReference type="PANTHER" id="PTHR12112:SF22">
    <property type="entry name" value="MANGANESE-DEPENDENT INORGANIC PYROPHOSPHATASE-RELATED"/>
    <property type="match status" value="1"/>
</dbReference>
<dbReference type="Gene3D" id="3.90.1640.10">
    <property type="entry name" value="inorganic pyrophosphatase (n-terminal core)"/>
    <property type="match status" value="2"/>
</dbReference>
<dbReference type="Pfam" id="PF00571">
    <property type="entry name" value="CBS"/>
    <property type="match status" value="2"/>
</dbReference>
<dbReference type="STRING" id="1307761.L21SP2_2352"/>
<evidence type="ECO:0000256" key="3">
    <source>
        <dbReference type="ARBA" id="ARBA00012146"/>
    </source>
</evidence>
<dbReference type="SMART" id="SM01131">
    <property type="entry name" value="DHHA2"/>
    <property type="match status" value="1"/>
</dbReference>
<evidence type="ECO:0000313" key="12">
    <source>
        <dbReference type="Proteomes" id="UP000018680"/>
    </source>
</evidence>
<evidence type="ECO:0000313" key="11">
    <source>
        <dbReference type="EMBL" id="AHC15705.1"/>
    </source>
</evidence>
<evidence type="ECO:0000256" key="7">
    <source>
        <dbReference type="ARBA" id="ARBA00032535"/>
    </source>
</evidence>
<evidence type="ECO:0000256" key="1">
    <source>
        <dbReference type="ARBA" id="ARBA00001936"/>
    </source>
</evidence>
<evidence type="ECO:0000256" key="4">
    <source>
        <dbReference type="ARBA" id="ARBA00022723"/>
    </source>
</evidence>
<dbReference type="SUPFAM" id="SSF54631">
    <property type="entry name" value="CBS-domain pair"/>
    <property type="match status" value="1"/>
</dbReference>
<dbReference type="InterPro" id="IPR001667">
    <property type="entry name" value="DDH_dom"/>
</dbReference>